<comment type="caution">
    <text evidence="2">The sequence shown here is derived from an EMBL/GenBank/DDBJ whole genome shotgun (WGS) entry which is preliminary data.</text>
</comment>
<keyword evidence="3" id="KW-1185">Reference proteome</keyword>
<dbReference type="Pfam" id="PF00884">
    <property type="entry name" value="Sulfatase"/>
    <property type="match status" value="1"/>
</dbReference>
<dbReference type="InterPro" id="IPR051849">
    <property type="entry name" value="GAG-degrading_sulfatase"/>
</dbReference>
<dbReference type="PATRIC" id="fig|883079.3.peg.3065"/>
<dbReference type="InterPro" id="IPR017850">
    <property type="entry name" value="Alkaline_phosphatase_core_sf"/>
</dbReference>
<dbReference type="Proteomes" id="UP000001095">
    <property type="component" value="Unassembled WGS sequence"/>
</dbReference>
<dbReference type="InterPro" id="IPR000917">
    <property type="entry name" value="Sulfatase_N"/>
</dbReference>
<dbReference type="GO" id="GO:0004065">
    <property type="term" value="F:arylsulfatase activity"/>
    <property type="evidence" value="ECO:0007669"/>
    <property type="project" value="TreeGrafter"/>
</dbReference>
<dbReference type="InterPro" id="IPR006311">
    <property type="entry name" value="TAT_signal"/>
</dbReference>
<dbReference type="CDD" id="cd16035">
    <property type="entry name" value="sulfatase_like"/>
    <property type="match status" value="1"/>
</dbReference>
<dbReference type="PANTHER" id="PTHR46615">
    <property type="entry name" value="ARYLSULFATASE K"/>
    <property type="match status" value="1"/>
</dbReference>
<dbReference type="RefSeq" id="WP_002713870.1">
    <property type="nucleotide sequence ID" value="NZ_KB375281.1"/>
</dbReference>
<evidence type="ECO:0000259" key="1">
    <source>
        <dbReference type="Pfam" id="PF00884"/>
    </source>
</evidence>
<protein>
    <recommendedName>
        <fullName evidence="1">Sulfatase N-terminal domain-containing protein</fullName>
    </recommendedName>
</protein>
<dbReference type="SUPFAM" id="SSF53649">
    <property type="entry name" value="Alkaline phosphatase-like"/>
    <property type="match status" value="1"/>
</dbReference>
<feature type="domain" description="Sulfatase N-terminal" evidence="1">
    <location>
        <begin position="50"/>
        <end position="412"/>
    </location>
</feature>
<accession>K8P2F7</accession>
<name>K8P2F7_9BRAD</name>
<dbReference type="HOGENOM" id="CLU_006332_8_0_5"/>
<sequence length="598" mass="67073">MTGTSSRRRILLAGGAMAAAGVGAALLGGRARRQAPKVETAVANPKAKRPNILIIMSDQERHWSSLPNDLPLPGHDLLRERGISFANYHIHTTPCSPSRSTFYFGQHTQHTKMVVNHGAPPFPEVPNTLVSLGDLFRAQGYYTAYKGKWHLSHIGGNHNLTYGPFPNTSDELEPFGFSDFNIDGDPHGATWTGFRYDGQIAADASIWLKDRATKLNDEGKPWLLAVNFVNPHDIMYFSSGDDQVRSRIDPNMLAPISRPPVGGVYDTAWPGPLPDSFYRADISKRNWSQRSYAAFCDMIYGRFPKDDETVWRDNQSYYFNCLRDVDHHASTVLARLKDLGLDDNTIVIYLSDHGEMAGAQKLRQKGPHMFRENIHVPLIVCHPDVKTGGGSTTSALASPIDMIPTLLAWAGVDDAARRTKYPYLKGIDVSSAVTGASSPSERDRLGILYNYGVAHYWDPVYTEKAINHHTTADKLFLIRQIFNTGEFFPSLENPGLFRGVFDGRYKFARYFRPSQHHIPSDFEMLKKYNELELYDTRDDPHELNNLALQPDAVKDELMRLCNMSNALIAREIGTDDGREFTGPRNWYKLTDKLPGSPA</sequence>
<dbReference type="Gene3D" id="3.40.720.10">
    <property type="entry name" value="Alkaline Phosphatase, subunit A"/>
    <property type="match status" value="1"/>
</dbReference>
<gene>
    <name evidence="2" type="ORF">HMPREF9696_03000</name>
</gene>
<evidence type="ECO:0000313" key="2">
    <source>
        <dbReference type="EMBL" id="EKS33880.1"/>
    </source>
</evidence>
<dbReference type="PANTHER" id="PTHR46615:SF1">
    <property type="entry name" value="ARYLSULFATASE K"/>
    <property type="match status" value="1"/>
</dbReference>
<dbReference type="PROSITE" id="PS51318">
    <property type="entry name" value="TAT"/>
    <property type="match status" value="1"/>
</dbReference>
<dbReference type="AlphaFoldDB" id="K8P2F7"/>
<organism evidence="2 3">
    <name type="scientific">Afipia clevelandensis ATCC 49720</name>
    <dbReference type="NCBI Taxonomy" id="883079"/>
    <lineage>
        <taxon>Bacteria</taxon>
        <taxon>Pseudomonadati</taxon>
        <taxon>Pseudomonadota</taxon>
        <taxon>Alphaproteobacteria</taxon>
        <taxon>Hyphomicrobiales</taxon>
        <taxon>Nitrobacteraceae</taxon>
        <taxon>Afipia</taxon>
    </lineage>
</organism>
<evidence type="ECO:0000313" key="3">
    <source>
        <dbReference type="Proteomes" id="UP000001095"/>
    </source>
</evidence>
<proteinExistence type="predicted"/>
<dbReference type="EMBL" id="AGWY01000012">
    <property type="protein sequence ID" value="EKS33880.1"/>
    <property type="molecule type" value="Genomic_DNA"/>
</dbReference>
<reference evidence="2 3" key="1">
    <citation type="submission" date="2012-04" db="EMBL/GenBank/DDBJ databases">
        <title>The Genome Sequence of Afipia clevelandensis ATCC 49720.</title>
        <authorList>
            <consortium name="The Broad Institute Genome Sequencing Platform"/>
            <person name="Earl A."/>
            <person name="Ward D."/>
            <person name="Feldgarden M."/>
            <person name="Gevers D."/>
            <person name="Huys G."/>
            <person name="Walker B."/>
            <person name="Young S.K."/>
            <person name="Zeng Q."/>
            <person name="Gargeya S."/>
            <person name="Fitzgerald M."/>
            <person name="Haas B."/>
            <person name="Abouelleil A."/>
            <person name="Alvarado L."/>
            <person name="Arachchi H.M."/>
            <person name="Berlin A."/>
            <person name="Chapman S.B."/>
            <person name="Goldberg J."/>
            <person name="Griggs A."/>
            <person name="Gujja S."/>
            <person name="Hansen M."/>
            <person name="Howarth C."/>
            <person name="Imamovic A."/>
            <person name="Larimer J."/>
            <person name="McCowen C."/>
            <person name="Montmayeur A."/>
            <person name="Murphy C."/>
            <person name="Neiman D."/>
            <person name="Pearson M."/>
            <person name="Priest M."/>
            <person name="Roberts A."/>
            <person name="Saif S."/>
            <person name="Shea T."/>
            <person name="Sisk P."/>
            <person name="Sykes S."/>
            <person name="Wortman J."/>
            <person name="Nusbaum C."/>
            <person name="Birren B."/>
        </authorList>
    </citation>
    <scope>NUCLEOTIDE SEQUENCE [LARGE SCALE GENOMIC DNA]</scope>
    <source>
        <strain evidence="2 3">ATCC 49720</strain>
    </source>
</reference>
<dbReference type="GO" id="GO:0015024">
    <property type="term" value="F:glucuronate-2-sulfatase activity"/>
    <property type="evidence" value="ECO:0007669"/>
    <property type="project" value="TreeGrafter"/>
</dbReference>